<dbReference type="AlphaFoldDB" id="A0AA95F0G5"/>
<name>A0AA95F0G5_9BACL</name>
<evidence type="ECO:0000256" key="1">
    <source>
        <dbReference type="SAM" id="MobiDB-lite"/>
    </source>
</evidence>
<evidence type="ECO:0000313" key="2">
    <source>
        <dbReference type="EMBL" id="WEK55392.1"/>
    </source>
</evidence>
<protein>
    <submittedName>
        <fullName evidence="2">Uncharacterized protein</fullName>
    </submittedName>
</protein>
<gene>
    <name evidence="2" type="ORF">P0Y55_04860</name>
</gene>
<keyword evidence="3" id="KW-1185">Reference proteome</keyword>
<feature type="region of interest" description="Disordered" evidence="1">
    <location>
        <begin position="32"/>
        <end position="57"/>
    </location>
</feature>
<evidence type="ECO:0000313" key="3">
    <source>
        <dbReference type="Proteomes" id="UP001178662"/>
    </source>
</evidence>
<dbReference type="EMBL" id="CP119317">
    <property type="protein sequence ID" value="WEK55392.1"/>
    <property type="molecule type" value="Genomic_DNA"/>
</dbReference>
<proteinExistence type="predicted"/>
<organism evidence="2 3">
    <name type="scientific">Candidatus Cohnella colombiensis</name>
    <dbReference type="NCBI Taxonomy" id="3121368"/>
    <lineage>
        <taxon>Bacteria</taxon>
        <taxon>Bacillati</taxon>
        <taxon>Bacillota</taxon>
        <taxon>Bacilli</taxon>
        <taxon>Bacillales</taxon>
        <taxon>Paenibacillaceae</taxon>
        <taxon>Cohnella</taxon>
    </lineage>
</organism>
<accession>A0AA95F0G5</accession>
<reference evidence="2" key="1">
    <citation type="submission" date="2023-03" db="EMBL/GenBank/DDBJ databases">
        <title>Andean soil-derived lignocellulolytic bacterial consortium as a source of novel taxa and putative plastic-active enzymes.</title>
        <authorList>
            <person name="Diaz-Garcia L."/>
            <person name="Chuvochina M."/>
            <person name="Feuerriegel G."/>
            <person name="Bunk B."/>
            <person name="Sproer C."/>
            <person name="Streit W.R."/>
            <person name="Rodriguez L.M."/>
            <person name="Overmann J."/>
            <person name="Jimenez D.J."/>
        </authorList>
    </citation>
    <scope>NUCLEOTIDE SEQUENCE</scope>
    <source>
        <strain evidence="2">MAG 2441</strain>
    </source>
</reference>
<dbReference type="Proteomes" id="UP001178662">
    <property type="component" value="Chromosome"/>
</dbReference>
<sequence length="57" mass="6376">MRQSRKEANLKRMIQEGLLPERREAVVISDSLREEYSDDPGATASAVGRRFTPGGRS</sequence>